<proteinExistence type="predicted"/>
<feature type="chain" id="PRO_5045481291" description="ABC1 atypical kinase-like domain-containing protein" evidence="1">
    <location>
        <begin position="24"/>
        <end position="559"/>
    </location>
</feature>
<dbReference type="CDD" id="cd05121">
    <property type="entry name" value="ABC1_ADCK3-like"/>
    <property type="match status" value="1"/>
</dbReference>
<dbReference type="InterPro" id="IPR011009">
    <property type="entry name" value="Kinase-like_dom_sf"/>
</dbReference>
<feature type="signal peptide" evidence="1">
    <location>
        <begin position="1"/>
        <end position="23"/>
    </location>
</feature>
<dbReference type="InterPro" id="IPR004147">
    <property type="entry name" value="ABC1_dom"/>
</dbReference>
<sequence>MLRTANAFLASLLAGAGLYFYAADEGAWRYLAVGASVAPMYLDYRWRGWRSGGLGEEERQRVFDEYHKEWAEEPLSVCLSLRGFYVKIGQVMSGQPDMLPAPYSESLKVLQENVPHKPFPTIKGIVESELGCAMDVAFSSFEEEPIGAASIGQVHRATLRSGERVVVKVQYPETEAYFAMDFATIMRIFEVVNPEMVEILEEQKACFEQEFDYKQEAANLRRMCDEVRPFFRGLRFPEPYDAKHPRFPKALANSGIPLVTKRLLVMDEMPGRTVTKFGSLMLADAAAKEGVTPDEFKKNLMDKMSSDPDFAVRMMSAVPSEAQFEWYRRGLLAKDLARRALAAAYNWTAAPLGYGRMEAEPSLVPPNGPRLMKFLYDVHGFSIFEAGAFNADPHPGNVMFDDATGDVSLVDYGQLITLDEEYRIHFARLIVAIDEGNAKTAQEAFTKCGNKFLWRATDEVNPVDISLAVANIHFGGSVGMLQGIKSLGFDNLADAMGPEMARKCAITESNPKYGMLQRMGFCLSGVGQNLGTSGLSQAQLLAPAASRFLQKRSLSKSYK</sequence>
<accession>A0ABQ6MM64</accession>
<dbReference type="Pfam" id="PF03109">
    <property type="entry name" value="ABC1"/>
    <property type="match status" value="2"/>
</dbReference>
<comment type="caution">
    <text evidence="3">The sequence shown here is derived from an EMBL/GenBank/DDBJ whole genome shotgun (WGS) entry which is preliminary data.</text>
</comment>
<dbReference type="EMBL" id="BRYB01002968">
    <property type="protein sequence ID" value="GMI28347.1"/>
    <property type="molecule type" value="Genomic_DNA"/>
</dbReference>
<evidence type="ECO:0000313" key="3">
    <source>
        <dbReference type="EMBL" id="GMI28347.1"/>
    </source>
</evidence>
<gene>
    <name evidence="3" type="ORF">TeGR_g8564</name>
</gene>
<keyword evidence="1" id="KW-0732">Signal</keyword>
<dbReference type="PANTHER" id="PTHR43173:SF34">
    <property type="entry name" value="ABC1 ATYPICAL KINASE-LIKE DOMAIN-CONTAINING PROTEIN"/>
    <property type="match status" value="1"/>
</dbReference>
<name>A0ABQ6MM64_9STRA</name>
<feature type="domain" description="ABC1 atypical kinase-like" evidence="2">
    <location>
        <begin position="379"/>
        <end position="443"/>
    </location>
</feature>
<evidence type="ECO:0000256" key="1">
    <source>
        <dbReference type="SAM" id="SignalP"/>
    </source>
</evidence>
<organism evidence="3 4">
    <name type="scientific">Tetraparma gracilis</name>
    <dbReference type="NCBI Taxonomy" id="2962635"/>
    <lineage>
        <taxon>Eukaryota</taxon>
        <taxon>Sar</taxon>
        <taxon>Stramenopiles</taxon>
        <taxon>Ochrophyta</taxon>
        <taxon>Bolidophyceae</taxon>
        <taxon>Parmales</taxon>
        <taxon>Triparmaceae</taxon>
        <taxon>Tetraparma</taxon>
    </lineage>
</organism>
<dbReference type="SUPFAM" id="SSF56112">
    <property type="entry name" value="Protein kinase-like (PK-like)"/>
    <property type="match status" value="1"/>
</dbReference>
<evidence type="ECO:0000313" key="4">
    <source>
        <dbReference type="Proteomes" id="UP001165060"/>
    </source>
</evidence>
<keyword evidence="4" id="KW-1185">Reference proteome</keyword>
<dbReference type="PANTHER" id="PTHR43173">
    <property type="entry name" value="ABC1 FAMILY PROTEIN"/>
    <property type="match status" value="1"/>
</dbReference>
<dbReference type="Proteomes" id="UP001165060">
    <property type="component" value="Unassembled WGS sequence"/>
</dbReference>
<dbReference type="InterPro" id="IPR051130">
    <property type="entry name" value="Mito_struct-func_regulator"/>
</dbReference>
<evidence type="ECO:0000259" key="2">
    <source>
        <dbReference type="Pfam" id="PF03109"/>
    </source>
</evidence>
<reference evidence="3 4" key="1">
    <citation type="journal article" date="2023" name="Commun. Biol.">
        <title>Genome analysis of Parmales, the sister group of diatoms, reveals the evolutionary specialization of diatoms from phago-mixotrophs to photoautotrophs.</title>
        <authorList>
            <person name="Ban H."/>
            <person name="Sato S."/>
            <person name="Yoshikawa S."/>
            <person name="Yamada K."/>
            <person name="Nakamura Y."/>
            <person name="Ichinomiya M."/>
            <person name="Sato N."/>
            <person name="Blanc-Mathieu R."/>
            <person name="Endo H."/>
            <person name="Kuwata A."/>
            <person name="Ogata H."/>
        </authorList>
    </citation>
    <scope>NUCLEOTIDE SEQUENCE [LARGE SCALE GENOMIC DNA]</scope>
</reference>
<feature type="domain" description="ABC1 atypical kinase-like" evidence="2">
    <location>
        <begin position="110"/>
        <end position="231"/>
    </location>
</feature>
<protein>
    <recommendedName>
        <fullName evidence="2">ABC1 atypical kinase-like domain-containing protein</fullName>
    </recommendedName>
</protein>